<dbReference type="Proteomes" id="UP000410492">
    <property type="component" value="Unassembled WGS sequence"/>
</dbReference>
<evidence type="ECO:0000313" key="2">
    <source>
        <dbReference type="Proteomes" id="UP000410492"/>
    </source>
</evidence>
<dbReference type="OrthoDB" id="6685850at2759"/>
<reference evidence="1 2" key="1">
    <citation type="submission" date="2019-01" db="EMBL/GenBank/DDBJ databases">
        <authorList>
            <person name="Sayadi A."/>
        </authorList>
    </citation>
    <scope>NUCLEOTIDE SEQUENCE [LARGE SCALE GENOMIC DNA]</scope>
</reference>
<keyword evidence="2" id="KW-1185">Reference proteome</keyword>
<dbReference type="EMBL" id="CAACVG010001523">
    <property type="protein sequence ID" value="VEN35396.1"/>
    <property type="molecule type" value="Genomic_DNA"/>
</dbReference>
<accession>A0A653BIH2</accession>
<name>A0A653BIH2_CALMS</name>
<protein>
    <submittedName>
        <fullName evidence="1">Uncharacterized protein</fullName>
    </submittedName>
</protein>
<organism evidence="1 2">
    <name type="scientific">Callosobruchus maculatus</name>
    <name type="common">Southern cowpea weevil</name>
    <name type="synonym">Pulse bruchid</name>
    <dbReference type="NCBI Taxonomy" id="64391"/>
    <lineage>
        <taxon>Eukaryota</taxon>
        <taxon>Metazoa</taxon>
        <taxon>Ecdysozoa</taxon>
        <taxon>Arthropoda</taxon>
        <taxon>Hexapoda</taxon>
        <taxon>Insecta</taxon>
        <taxon>Pterygota</taxon>
        <taxon>Neoptera</taxon>
        <taxon>Endopterygota</taxon>
        <taxon>Coleoptera</taxon>
        <taxon>Polyphaga</taxon>
        <taxon>Cucujiformia</taxon>
        <taxon>Chrysomeloidea</taxon>
        <taxon>Chrysomelidae</taxon>
        <taxon>Bruchinae</taxon>
        <taxon>Bruchini</taxon>
        <taxon>Callosobruchus</taxon>
    </lineage>
</organism>
<evidence type="ECO:0000313" key="1">
    <source>
        <dbReference type="EMBL" id="VEN35396.1"/>
    </source>
</evidence>
<gene>
    <name evidence="1" type="ORF">CALMAC_LOCUS1313</name>
</gene>
<sequence>MYNPLAANPPTLHYKATNGQPHVHYLNYEANTTILLNPKSDWMRAQKRHFGDLPTYSAVTFSEPKPPRRELRLYCNTRNQRRHYCNVNTRSYLDNYF</sequence>
<dbReference type="AlphaFoldDB" id="A0A653BIH2"/>
<proteinExistence type="predicted"/>